<reference evidence="2" key="1">
    <citation type="submission" date="2017-02" db="EMBL/GenBank/DDBJ databases">
        <authorList>
            <person name="Dridi B."/>
        </authorList>
    </citation>
    <scope>NUCLEOTIDE SEQUENCE [LARGE SCALE GENOMIC DNA]</scope>
    <source>
        <strain evidence="2">B Co 03.10</strain>
    </source>
</reference>
<evidence type="ECO:0000313" key="2">
    <source>
        <dbReference type="Proteomes" id="UP000196581"/>
    </source>
</evidence>
<keyword evidence="2" id="KW-1185">Reference proteome</keyword>
<evidence type="ECO:0008006" key="3">
    <source>
        <dbReference type="Google" id="ProtNLM"/>
    </source>
</evidence>
<organism evidence="1 2">
    <name type="scientific">Brevibacterium yomogidense</name>
    <dbReference type="NCBI Taxonomy" id="946573"/>
    <lineage>
        <taxon>Bacteria</taxon>
        <taxon>Bacillati</taxon>
        <taxon>Actinomycetota</taxon>
        <taxon>Actinomycetes</taxon>
        <taxon>Micrococcales</taxon>
        <taxon>Brevibacteriaceae</taxon>
        <taxon>Brevibacterium</taxon>
    </lineage>
</organism>
<dbReference type="SUPFAM" id="SSF48498">
    <property type="entry name" value="Tetracyclin repressor-like, C-terminal domain"/>
    <property type="match status" value="1"/>
</dbReference>
<evidence type="ECO:0000313" key="1">
    <source>
        <dbReference type="EMBL" id="SLM96124.1"/>
    </source>
</evidence>
<dbReference type="InterPro" id="IPR036271">
    <property type="entry name" value="Tet_transcr_reg_TetR-rel_C_sf"/>
</dbReference>
<dbReference type="EMBL" id="FWFF01000007">
    <property type="protein sequence ID" value="SLM96124.1"/>
    <property type="molecule type" value="Genomic_DNA"/>
</dbReference>
<gene>
    <name evidence="1" type="ORF">FM105_05405</name>
</gene>
<protein>
    <recommendedName>
        <fullName evidence="3">Transcriptional regulator, TetR family</fullName>
    </recommendedName>
</protein>
<name>A0A1X6X9U9_9MICO</name>
<dbReference type="AlphaFoldDB" id="A0A1X6X9U9"/>
<dbReference type="Gene3D" id="1.10.357.10">
    <property type="entry name" value="Tetracycline Repressor, domain 2"/>
    <property type="match status" value="1"/>
</dbReference>
<accession>A0A1X6X9U9</accession>
<dbReference type="Proteomes" id="UP000196581">
    <property type="component" value="Unassembled WGS sequence"/>
</dbReference>
<proteinExistence type="predicted"/>
<sequence length="162" mass="17963">MLYKHFGSKQELFDLSILEPLDRAIAGLVERNSEPPETFDSTGDQVRAMTITFVRDLLVAMDEIGPLLIAALHSGNRSPLEAYRDLIEPYFETMSEVVETNLQSWSHQPFDPQLTSRMGFGAAFFITLSAQAKGEALDHDDVAEQIVSIFVDALHTPDAPPA</sequence>